<name>A0A537LLD0_9BACT</name>
<comment type="caution">
    <text evidence="7">The sequence shown here is derived from an EMBL/GenBank/DDBJ whole genome shotgun (WGS) entry which is preliminary data.</text>
</comment>
<gene>
    <name evidence="8" type="ORF">E6G98_04800</name>
    <name evidence="7" type="ORF">E6G99_03810</name>
</gene>
<feature type="transmembrane region" description="Helical" evidence="6">
    <location>
        <begin position="274"/>
        <end position="295"/>
    </location>
</feature>
<feature type="transmembrane region" description="Helical" evidence="6">
    <location>
        <begin position="110"/>
        <end position="132"/>
    </location>
</feature>
<evidence type="ECO:0000256" key="2">
    <source>
        <dbReference type="ARBA" id="ARBA00022475"/>
    </source>
</evidence>
<keyword evidence="3 6" id="KW-0812">Transmembrane</keyword>
<dbReference type="GO" id="GO:0005886">
    <property type="term" value="C:plasma membrane"/>
    <property type="evidence" value="ECO:0007669"/>
    <property type="project" value="UniProtKB-SubCell"/>
</dbReference>
<evidence type="ECO:0000313" key="10">
    <source>
        <dbReference type="Proteomes" id="UP000318661"/>
    </source>
</evidence>
<keyword evidence="2" id="KW-1003">Cell membrane</keyword>
<evidence type="ECO:0000256" key="6">
    <source>
        <dbReference type="SAM" id="Phobius"/>
    </source>
</evidence>
<dbReference type="EMBL" id="VBAI01000066">
    <property type="protein sequence ID" value="TMJ11443.1"/>
    <property type="molecule type" value="Genomic_DNA"/>
</dbReference>
<feature type="transmembrane region" description="Helical" evidence="6">
    <location>
        <begin position="7"/>
        <end position="25"/>
    </location>
</feature>
<dbReference type="AlphaFoldDB" id="A0A537LLD0"/>
<evidence type="ECO:0000256" key="4">
    <source>
        <dbReference type="ARBA" id="ARBA00022989"/>
    </source>
</evidence>
<keyword evidence="5 6" id="KW-0472">Membrane</keyword>
<dbReference type="InterPro" id="IPR043428">
    <property type="entry name" value="LivM-like"/>
</dbReference>
<dbReference type="Proteomes" id="UP000315217">
    <property type="component" value="Unassembled WGS sequence"/>
</dbReference>
<dbReference type="Proteomes" id="UP000318661">
    <property type="component" value="Unassembled WGS sequence"/>
</dbReference>
<evidence type="ECO:0000256" key="3">
    <source>
        <dbReference type="ARBA" id="ARBA00022692"/>
    </source>
</evidence>
<feature type="transmembrane region" description="Helical" evidence="6">
    <location>
        <begin position="240"/>
        <end position="262"/>
    </location>
</feature>
<dbReference type="CDD" id="cd06581">
    <property type="entry name" value="TM_PBP1_LivM_like"/>
    <property type="match status" value="1"/>
</dbReference>
<dbReference type="InterPro" id="IPR001851">
    <property type="entry name" value="ABC_transp_permease"/>
</dbReference>
<dbReference type="Pfam" id="PF02653">
    <property type="entry name" value="BPD_transp_2"/>
    <property type="match status" value="1"/>
</dbReference>
<comment type="subcellular location">
    <subcellularLocation>
        <location evidence="1">Cell membrane</location>
        <topology evidence="1">Multi-pass membrane protein</topology>
    </subcellularLocation>
</comment>
<evidence type="ECO:0000313" key="9">
    <source>
        <dbReference type="Proteomes" id="UP000315217"/>
    </source>
</evidence>
<feature type="transmembrane region" description="Helical" evidence="6">
    <location>
        <begin position="200"/>
        <end position="220"/>
    </location>
</feature>
<evidence type="ECO:0000256" key="5">
    <source>
        <dbReference type="ARBA" id="ARBA00023136"/>
    </source>
</evidence>
<organism evidence="7 10">
    <name type="scientific">Candidatus Segetimicrobium genomatis</name>
    <dbReference type="NCBI Taxonomy" id="2569760"/>
    <lineage>
        <taxon>Bacteria</taxon>
        <taxon>Bacillati</taxon>
        <taxon>Candidatus Sysuimicrobiota</taxon>
        <taxon>Candidatus Sysuimicrobiia</taxon>
        <taxon>Candidatus Sysuimicrobiales</taxon>
        <taxon>Candidatus Segetimicrobiaceae</taxon>
        <taxon>Candidatus Segetimicrobium</taxon>
    </lineage>
</organism>
<sequence>MTRIRGAAWIMGAFVVGALTMLPLVTSSRSVLTWGFLVFLYAALAQSWNLLGGLAGQVSLGHAAFFGLGAFVTRVLWLGGQSLATALAAGTAVVIAAGILIGAPTLRLRGPYFAIGTLAVAEILRITTGNLFPEVSTLPARSLAGYALAPRYYLALGAAVVSTLVVWALARSRFGYGLAAVREDEDVAEAIGVHVFRHKLAVFVLSSALAGATGGIFGYYHLSFYPQFVFSPLWTFDALLITFLGGAGTMWGPPLGAAFYLLFREALALRLVEIHLLIFGALFVLVVLAFPGGLIEAWRMFASRWIAVRERGG</sequence>
<dbReference type="PANTHER" id="PTHR30482">
    <property type="entry name" value="HIGH-AFFINITY BRANCHED-CHAIN AMINO ACID TRANSPORT SYSTEM PERMEASE"/>
    <property type="match status" value="1"/>
</dbReference>
<protein>
    <submittedName>
        <fullName evidence="7">Branched-chain amino acid ABC transporter permease</fullName>
    </submittedName>
</protein>
<evidence type="ECO:0000313" key="7">
    <source>
        <dbReference type="EMBL" id="TMJ08813.1"/>
    </source>
</evidence>
<feature type="transmembrane region" description="Helical" evidence="6">
    <location>
        <begin position="31"/>
        <end position="51"/>
    </location>
</feature>
<dbReference type="GO" id="GO:0015658">
    <property type="term" value="F:branched-chain amino acid transmembrane transporter activity"/>
    <property type="evidence" value="ECO:0007669"/>
    <property type="project" value="InterPro"/>
</dbReference>
<feature type="transmembrane region" description="Helical" evidence="6">
    <location>
        <begin position="152"/>
        <end position="170"/>
    </location>
</feature>
<feature type="transmembrane region" description="Helical" evidence="6">
    <location>
        <begin position="58"/>
        <end position="77"/>
    </location>
</feature>
<reference evidence="9 10" key="1">
    <citation type="journal article" date="2019" name="Nat. Microbiol.">
        <title>Mediterranean grassland soil C-N compound turnover is dependent on rainfall and depth, and is mediated by genomically divergent microorganisms.</title>
        <authorList>
            <person name="Diamond S."/>
            <person name="Andeer P.F."/>
            <person name="Li Z."/>
            <person name="Crits-Christoph A."/>
            <person name="Burstein D."/>
            <person name="Anantharaman K."/>
            <person name="Lane K.R."/>
            <person name="Thomas B.C."/>
            <person name="Pan C."/>
            <person name="Northen T.R."/>
            <person name="Banfield J.F."/>
        </authorList>
    </citation>
    <scope>NUCLEOTIDE SEQUENCE [LARGE SCALE GENOMIC DNA]</scope>
    <source>
        <strain evidence="8">NP_1</strain>
        <strain evidence="7">NP_2</strain>
    </source>
</reference>
<feature type="transmembrane region" description="Helical" evidence="6">
    <location>
        <begin position="83"/>
        <end position="103"/>
    </location>
</feature>
<keyword evidence="4 6" id="KW-1133">Transmembrane helix</keyword>
<evidence type="ECO:0000256" key="1">
    <source>
        <dbReference type="ARBA" id="ARBA00004651"/>
    </source>
</evidence>
<evidence type="ECO:0000313" key="8">
    <source>
        <dbReference type="EMBL" id="TMJ11443.1"/>
    </source>
</evidence>
<proteinExistence type="predicted"/>
<accession>A0A537LLD0</accession>
<dbReference type="PANTHER" id="PTHR30482:SF10">
    <property type="entry name" value="HIGH-AFFINITY BRANCHED-CHAIN AMINO ACID TRANSPORT PROTEIN BRAE"/>
    <property type="match status" value="1"/>
</dbReference>
<dbReference type="EMBL" id="VBAJ01000080">
    <property type="protein sequence ID" value="TMJ08813.1"/>
    <property type="molecule type" value="Genomic_DNA"/>
</dbReference>